<dbReference type="Proteomes" id="UP000195043">
    <property type="component" value="Unassembled WGS sequence"/>
</dbReference>
<protein>
    <recommendedName>
        <fullName evidence="4">HTH deoR-type domain-containing protein</fullName>
    </recommendedName>
</protein>
<dbReference type="Pfam" id="PF08220">
    <property type="entry name" value="HTH_DeoR"/>
    <property type="match status" value="1"/>
</dbReference>
<gene>
    <name evidence="5" type="ORF">A5886_002725</name>
</gene>
<dbReference type="InterPro" id="IPR001034">
    <property type="entry name" value="DeoR_HTH"/>
</dbReference>
<dbReference type="SUPFAM" id="SSF46785">
    <property type="entry name" value="Winged helix' DNA-binding domain"/>
    <property type="match status" value="1"/>
</dbReference>
<dbReference type="PRINTS" id="PR00037">
    <property type="entry name" value="HTHLACR"/>
</dbReference>
<evidence type="ECO:0000256" key="3">
    <source>
        <dbReference type="ARBA" id="ARBA00023163"/>
    </source>
</evidence>
<keyword evidence="1" id="KW-0805">Transcription regulation</keyword>
<evidence type="ECO:0000313" key="5">
    <source>
        <dbReference type="EMBL" id="OTN77625.1"/>
    </source>
</evidence>
<dbReference type="AlphaFoldDB" id="A0A242A9B3"/>
<dbReference type="SUPFAM" id="SSF100950">
    <property type="entry name" value="NagB/RpiA/CoA transferase-like"/>
    <property type="match status" value="1"/>
</dbReference>
<feature type="domain" description="HTH deoR-type" evidence="4">
    <location>
        <begin position="8"/>
        <end position="63"/>
    </location>
</feature>
<proteinExistence type="predicted"/>
<dbReference type="SMART" id="SM00420">
    <property type="entry name" value="HTH_DEOR"/>
    <property type="match status" value="1"/>
</dbReference>
<keyword evidence="6" id="KW-1185">Reference proteome</keyword>
<dbReference type="Gene3D" id="1.10.10.10">
    <property type="entry name" value="Winged helix-like DNA-binding domain superfamily/Winged helix DNA-binding domain"/>
    <property type="match status" value="1"/>
</dbReference>
<keyword evidence="2" id="KW-0238">DNA-binding</keyword>
<evidence type="ECO:0000259" key="4">
    <source>
        <dbReference type="PROSITE" id="PS51000"/>
    </source>
</evidence>
<sequence length="262" mass="29392">MKASQGSVYRRREAMIQFIEEREQATVNELAVFFHVSLVTIRRDLLFLEKKRLIERYYGGVRIKKANSLYSQQALSSAISTADLIRSCQSFVRNKQRIFIGASRHSTALIGALMERDLTIITNDYQALSVTQNGQSGIVYLCGGELEAQTNALVGDLATWTFARFEADLCIVEVHGINAHEITSRTLAESFVYRTMLHHTTGETIIYTDGENMGQAPGFMIDRTFSADHLLVSGEVPLPMQQQFAQAGVKIHLLTDPTRLQD</sequence>
<dbReference type="EMBL" id="NGKU01000001">
    <property type="protein sequence ID" value="OTN77625.1"/>
    <property type="molecule type" value="Genomic_DNA"/>
</dbReference>
<accession>A0A242A9B3</accession>
<name>A0A242A9B3_9ENTE</name>
<dbReference type="PROSITE" id="PS00894">
    <property type="entry name" value="HTH_DEOR_1"/>
    <property type="match status" value="1"/>
</dbReference>
<dbReference type="PROSITE" id="PS51000">
    <property type="entry name" value="HTH_DEOR_2"/>
    <property type="match status" value="1"/>
</dbReference>
<dbReference type="InterPro" id="IPR037171">
    <property type="entry name" value="NagB/RpiA_transferase-like"/>
</dbReference>
<organism evidence="5 6">
    <name type="scientific">Candidatus Enterococcus testudinis</name>
    <dbReference type="NCBI Taxonomy" id="1834191"/>
    <lineage>
        <taxon>Bacteria</taxon>
        <taxon>Bacillati</taxon>
        <taxon>Bacillota</taxon>
        <taxon>Bacilli</taxon>
        <taxon>Lactobacillales</taxon>
        <taxon>Enterococcaceae</taxon>
        <taxon>Enterococcus</taxon>
    </lineage>
</organism>
<keyword evidence="3" id="KW-0804">Transcription</keyword>
<dbReference type="OrthoDB" id="9797223at2"/>
<dbReference type="PANTHER" id="PTHR30363:SF44">
    <property type="entry name" value="AGA OPERON TRANSCRIPTIONAL REPRESSOR-RELATED"/>
    <property type="match status" value="1"/>
</dbReference>
<dbReference type="STRING" id="1834191.A5886_002725"/>
<dbReference type="PANTHER" id="PTHR30363">
    <property type="entry name" value="HTH-TYPE TRANSCRIPTIONAL REGULATOR SRLR-RELATED"/>
    <property type="match status" value="1"/>
</dbReference>
<dbReference type="InterPro" id="IPR036390">
    <property type="entry name" value="WH_DNA-bd_sf"/>
</dbReference>
<dbReference type="InterPro" id="IPR050313">
    <property type="entry name" value="Carb_Metab_HTH_regulators"/>
</dbReference>
<dbReference type="RefSeq" id="WP_086275628.1">
    <property type="nucleotide sequence ID" value="NZ_NGKU01000001.1"/>
</dbReference>
<dbReference type="InterPro" id="IPR018356">
    <property type="entry name" value="Tscrpt_reg_HTH_DeoR_CS"/>
</dbReference>
<dbReference type="InterPro" id="IPR036388">
    <property type="entry name" value="WH-like_DNA-bd_sf"/>
</dbReference>
<evidence type="ECO:0000256" key="1">
    <source>
        <dbReference type="ARBA" id="ARBA00023015"/>
    </source>
</evidence>
<dbReference type="SMART" id="SM01134">
    <property type="entry name" value="DeoRC"/>
    <property type="match status" value="1"/>
</dbReference>
<comment type="caution">
    <text evidence="5">The sequence shown here is derived from an EMBL/GenBank/DDBJ whole genome shotgun (WGS) entry which is preliminary data.</text>
</comment>
<dbReference type="GO" id="GO:0003700">
    <property type="term" value="F:DNA-binding transcription factor activity"/>
    <property type="evidence" value="ECO:0007669"/>
    <property type="project" value="InterPro"/>
</dbReference>
<reference evidence="5 6" key="1">
    <citation type="submission" date="2017-05" db="EMBL/GenBank/DDBJ databases">
        <title>The Genome Sequence of Enterococcus sp. 8G7_MSG3316.</title>
        <authorList>
            <consortium name="The Broad Institute Genomics Platform"/>
            <consortium name="The Broad Institute Genomic Center for Infectious Diseases"/>
            <person name="Earl A."/>
            <person name="Manson A."/>
            <person name="Schwartman J."/>
            <person name="Gilmore M."/>
            <person name="Abouelleil A."/>
            <person name="Cao P."/>
            <person name="Chapman S."/>
            <person name="Cusick C."/>
            <person name="Shea T."/>
            <person name="Young S."/>
            <person name="Neafsey D."/>
            <person name="Nusbaum C."/>
            <person name="Birren B."/>
        </authorList>
    </citation>
    <scope>NUCLEOTIDE SEQUENCE [LARGE SCALE GENOMIC DNA]</scope>
    <source>
        <strain evidence="5 6">8G7_MSG3316</strain>
    </source>
</reference>
<evidence type="ECO:0000313" key="6">
    <source>
        <dbReference type="Proteomes" id="UP000195043"/>
    </source>
</evidence>
<evidence type="ECO:0000256" key="2">
    <source>
        <dbReference type="ARBA" id="ARBA00023125"/>
    </source>
</evidence>
<dbReference type="InterPro" id="IPR014036">
    <property type="entry name" value="DeoR-like_C"/>
</dbReference>
<dbReference type="GO" id="GO:0003677">
    <property type="term" value="F:DNA binding"/>
    <property type="evidence" value="ECO:0007669"/>
    <property type="project" value="UniProtKB-KW"/>
</dbReference>
<dbReference type="Pfam" id="PF00455">
    <property type="entry name" value="DeoRC"/>
    <property type="match status" value="1"/>
</dbReference>